<dbReference type="Proteomes" id="UP000265462">
    <property type="component" value="Chromosome"/>
</dbReference>
<accession>A0ABN5FV18</accession>
<feature type="transmembrane region" description="Helical" evidence="1">
    <location>
        <begin position="6"/>
        <end position="25"/>
    </location>
</feature>
<proteinExistence type="predicted"/>
<keyword evidence="1" id="KW-0812">Transmembrane</keyword>
<sequence length="63" mass="7530">MKGAEIGPFGVPFFPFLFFCFIHRIRNWKTPSERMCKRSEINCKIRNNSQKFCTLFRNPSEII</sequence>
<keyword evidence="3" id="KW-1185">Reference proteome</keyword>
<evidence type="ECO:0000256" key="1">
    <source>
        <dbReference type="SAM" id="Phobius"/>
    </source>
</evidence>
<protein>
    <submittedName>
        <fullName evidence="2">Uncharacterized protein</fullName>
    </submittedName>
</protein>
<name>A0ABN5FV18_BACCL</name>
<reference evidence="2 3" key="1">
    <citation type="submission" date="2018-02" db="EMBL/GenBank/DDBJ databases">
        <title>Complete genome and methylome analysis of Bacillus caldolyticus.</title>
        <authorList>
            <person name="Fomenkov A.I."/>
            <person name="Mersha F."/>
            <person name="Vincze T."/>
            <person name="Roberts R.J."/>
        </authorList>
    </citation>
    <scope>NUCLEOTIDE SEQUENCE [LARGE SCALE GENOMIC DNA]</scope>
    <source>
        <strain evidence="2 3">NEB414</strain>
    </source>
</reference>
<evidence type="ECO:0000313" key="2">
    <source>
        <dbReference type="EMBL" id="AUI37043.1"/>
    </source>
</evidence>
<dbReference type="EMBL" id="CP025074">
    <property type="protein sequence ID" value="AUI37043.1"/>
    <property type="molecule type" value="Genomic_DNA"/>
</dbReference>
<evidence type="ECO:0000313" key="3">
    <source>
        <dbReference type="Proteomes" id="UP000265462"/>
    </source>
</evidence>
<keyword evidence="1" id="KW-1133">Transmembrane helix</keyword>
<organism evidence="2 3">
    <name type="scientific">Bacillus caldolyticus</name>
    <dbReference type="NCBI Taxonomy" id="1394"/>
    <lineage>
        <taxon>Bacteria</taxon>
        <taxon>Bacillati</taxon>
        <taxon>Bacillota</taxon>
        <taxon>Bacilli</taxon>
        <taxon>Bacillales</taxon>
        <taxon>Anoxybacillaceae</taxon>
        <taxon>Geobacillus</taxon>
        <taxon>Geobacillus thermoleovorans group</taxon>
    </lineage>
</organism>
<keyword evidence="1" id="KW-0472">Membrane</keyword>
<gene>
    <name evidence="2" type="ORF">CWI35_11455</name>
</gene>